<keyword evidence="2" id="KW-1185">Reference proteome</keyword>
<evidence type="ECO:0000313" key="1">
    <source>
        <dbReference type="EMBL" id="KAE9401400.1"/>
    </source>
</evidence>
<name>A0A6A4HUK2_9AGAR</name>
<accession>A0A6A4HUK2</accession>
<sequence>MPASLSGHDGVVVASKCRELLVEYDITDVRSASREFGHNSTVLLAARNYDGPHKYMGTTPPMQHQPRKTEVLRTESYHPRANLTEFVFNNYLKKKNYIAVGRLD</sequence>
<organism evidence="1 2">
    <name type="scientific">Gymnopus androsaceus JB14</name>
    <dbReference type="NCBI Taxonomy" id="1447944"/>
    <lineage>
        <taxon>Eukaryota</taxon>
        <taxon>Fungi</taxon>
        <taxon>Dikarya</taxon>
        <taxon>Basidiomycota</taxon>
        <taxon>Agaricomycotina</taxon>
        <taxon>Agaricomycetes</taxon>
        <taxon>Agaricomycetidae</taxon>
        <taxon>Agaricales</taxon>
        <taxon>Marasmiineae</taxon>
        <taxon>Omphalotaceae</taxon>
        <taxon>Gymnopus</taxon>
    </lineage>
</organism>
<evidence type="ECO:0000313" key="2">
    <source>
        <dbReference type="Proteomes" id="UP000799118"/>
    </source>
</evidence>
<reference evidence="1" key="1">
    <citation type="journal article" date="2019" name="Environ. Microbiol.">
        <title>Fungal ecological strategies reflected in gene transcription - a case study of two litter decomposers.</title>
        <authorList>
            <person name="Barbi F."/>
            <person name="Kohler A."/>
            <person name="Barry K."/>
            <person name="Baskaran P."/>
            <person name="Daum C."/>
            <person name="Fauchery L."/>
            <person name="Ihrmark K."/>
            <person name="Kuo A."/>
            <person name="LaButti K."/>
            <person name="Lipzen A."/>
            <person name="Morin E."/>
            <person name="Grigoriev I.V."/>
            <person name="Henrissat B."/>
            <person name="Lindahl B."/>
            <person name="Martin F."/>
        </authorList>
    </citation>
    <scope>NUCLEOTIDE SEQUENCE</scope>
    <source>
        <strain evidence="1">JB14</strain>
    </source>
</reference>
<proteinExistence type="predicted"/>
<protein>
    <submittedName>
        <fullName evidence="1">Uncharacterized protein</fullName>
    </submittedName>
</protein>
<dbReference type="EMBL" id="ML769446">
    <property type="protein sequence ID" value="KAE9401400.1"/>
    <property type="molecule type" value="Genomic_DNA"/>
</dbReference>
<dbReference type="Proteomes" id="UP000799118">
    <property type="component" value="Unassembled WGS sequence"/>
</dbReference>
<gene>
    <name evidence="1" type="ORF">BT96DRAFT_1092584</name>
</gene>
<dbReference type="OrthoDB" id="5424209at2759"/>
<dbReference type="AlphaFoldDB" id="A0A6A4HUK2"/>